<proteinExistence type="predicted"/>
<dbReference type="PANTHER" id="PTHR37461">
    <property type="entry name" value="ANTI-SIGMA-K FACTOR RSKA"/>
    <property type="match status" value="1"/>
</dbReference>
<accession>A0A967C2K8</accession>
<dbReference type="PANTHER" id="PTHR37461:SF1">
    <property type="entry name" value="ANTI-SIGMA-K FACTOR RSKA"/>
    <property type="match status" value="1"/>
</dbReference>
<dbReference type="InterPro" id="IPR051474">
    <property type="entry name" value="Anti-sigma-K/W_factor"/>
</dbReference>
<reference evidence="5" key="1">
    <citation type="submission" date="2020-03" db="EMBL/GenBank/DDBJ databases">
        <title>Genome of Pelagibius litoralis DSM 21314T.</title>
        <authorList>
            <person name="Wang G."/>
        </authorList>
    </citation>
    <scope>NUCLEOTIDE SEQUENCE</scope>
    <source>
        <strain evidence="5">DSM 21314</strain>
    </source>
</reference>
<dbReference type="Proteomes" id="UP000761264">
    <property type="component" value="Unassembled WGS sequence"/>
</dbReference>
<dbReference type="AlphaFoldDB" id="A0A967C2K8"/>
<organism evidence="5 6">
    <name type="scientific">Pelagibius litoralis</name>
    <dbReference type="NCBI Taxonomy" id="374515"/>
    <lineage>
        <taxon>Bacteria</taxon>
        <taxon>Pseudomonadati</taxon>
        <taxon>Pseudomonadota</taxon>
        <taxon>Alphaproteobacteria</taxon>
        <taxon>Rhodospirillales</taxon>
        <taxon>Rhodovibrionaceae</taxon>
        <taxon>Pelagibius</taxon>
    </lineage>
</organism>
<evidence type="ECO:0000313" key="6">
    <source>
        <dbReference type="Proteomes" id="UP000761264"/>
    </source>
</evidence>
<evidence type="ECO:0008006" key="7">
    <source>
        <dbReference type="Google" id="ProtNLM"/>
    </source>
</evidence>
<name>A0A967C2K8_9PROT</name>
<sequence>MAENGKRDEELDLLLPWYVNGSLSAEERTAVEAYLESNVQAREEVALLSAMRQNVKEQPLENSPGDLGLQRLKREIKRGDQQQAPTTGKVVAISSWWRPLAVAACLAVVVQAGVMISVSDRTGGDVGIAGVNGPVLQVTFAPTATEQEIREVLQSAGTTIADGPTALGIYGLRLLAPGNESANIEEALVKLKARGDVVTFAERN</sequence>
<keyword evidence="4" id="KW-0472">Membrane</keyword>
<comment type="subcellular location">
    <subcellularLocation>
        <location evidence="1">Membrane</location>
        <topology evidence="1">Single-pass membrane protein</topology>
    </subcellularLocation>
</comment>
<dbReference type="EMBL" id="JAAQPH010000001">
    <property type="protein sequence ID" value="NIA67164.1"/>
    <property type="molecule type" value="Genomic_DNA"/>
</dbReference>
<protein>
    <recommendedName>
        <fullName evidence="7">Zinc-finger</fullName>
    </recommendedName>
</protein>
<dbReference type="InterPro" id="IPR041916">
    <property type="entry name" value="Anti_sigma_zinc_sf"/>
</dbReference>
<dbReference type="RefSeq" id="WP_167220448.1">
    <property type="nucleotide sequence ID" value="NZ_JAAQPH010000001.1"/>
</dbReference>
<keyword evidence="6" id="KW-1185">Reference proteome</keyword>
<evidence type="ECO:0000256" key="4">
    <source>
        <dbReference type="ARBA" id="ARBA00023136"/>
    </source>
</evidence>
<comment type="caution">
    <text evidence="5">The sequence shown here is derived from an EMBL/GenBank/DDBJ whole genome shotgun (WGS) entry which is preliminary data.</text>
</comment>
<evidence type="ECO:0000256" key="3">
    <source>
        <dbReference type="ARBA" id="ARBA00022989"/>
    </source>
</evidence>
<evidence type="ECO:0000256" key="2">
    <source>
        <dbReference type="ARBA" id="ARBA00022692"/>
    </source>
</evidence>
<keyword evidence="2" id="KW-0812">Transmembrane</keyword>
<evidence type="ECO:0000256" key="1">
    <source>
        <dbReference type="ARBA" id="ARBA00004167"/>
    </source>
</evidence>
<dbReference type="GO" id="GO:0016020">
    <property type="term" value="C:membrane"/>
    <property type="evidence" value="ECO:0007669"/>
    <property type="project" value="UniProtKB-SubCell"/>
</dbReference>
<gene>
    <name evidence="5" type="ORF">HBA54_00995</name>
</gene>
<dbReference type="Gene3D" id="1.10.10.1320">
    <property type="entry name" value="Anti-sigma factor, zinc-finger domain"/>
    <property type="match status" value="1"/>
</dbReference>
<keyword evidence="3" id="KW-1133">Transmembrane helix</keyword>
<dbReference type="GO" id="GO:0006417">
    <property type="term" value="P:regulation of translation"/>
    <property type="evidence" value="ECO:0007669"/>
    <property type="project" value="TreeGrafter"/>
</dbReference>
<evidence type="ECO:0000313" key="5">
    <source>
        <dbReference type="EMBL" id="NIA67164.1"/>
    </source>
</evidence>
<dbReference type="GO" id="GO:0016989">
    <property type="term" value="F:sigma factor antagonist activity"/>
    <property type="evidence" value="ECO:0007669"/>
    <property type="project" value="TreeGrafter"/>
</dbReference>